<organism evidence="1">
    <name type="scientific">Arundo donax</name>
    <name type="common">Giant reed</name>
    <name type="synonym">Donax arundinaceus</name>
    <dbReference type="NCBI Taxonomy" id="35708"/>
    <lineage>
        <taxon>Eukaryota</taxon>
        <taxon>Viridiplantae</taxon>
        <taxon>Streptophyta</taxon>
        <taxon>Embryophyta</taxon>
        <taxon>Tracheophyta</taxon>
        <taxon>Spermatophyta</taxon>
        <taxon>Magnoliopsida</taxon>
        <taxon>Liliopsida</taxon>
        <taxon>Poales</taxon>
        <taxon>Poaceae</taxon>
        <taxon>PACMAD clade</taxon>
        <taxon>Arundinoideae</taxon>
        <taxon>Arundineae</taxon>
        <taxon>Arundo</taxon>
    </lineage>
</organism>
<dbReference type="AlphaFoldDB" id="A0A0A8YN82"/>
<sequence length="76" mass="8189">MPRLPEFVGATADLVPEVMLLWVGSPSVNRTALATISCRVPRFVIGGEGEPYLSVLVGIANTYLVLQIKCRGQGFI</sequence>
<accession>A0A0A8YN82</accession>
<protein>
    <submittedName>
        <fullName evidence="1">Uncharacterized protein</fullName>
    </submittedName>
</protein>
<name>A0A0A8YN82_ARUDO</name>
<dbReference type="EMBL" id="GBRH01270787">
    <property type="protein sequence ID" value="JAD27108.1"/>
    <property type="molecule type" value="Transcribed_RNA"/>
</dbReference>
<proteinExistence type="predicted"/>
<reference evidence="1" key="1">
    <citation type="submission" date="2014-09" db="EMBL/GenBank/DDBJ databases">
        <authorList>
            <person name="Magalhaes I.L.F."/>
            <person name="Oliveira U."/>
            <person name="Santos F.R."/>
            <person name="Vidigal T.H.D.A."/>
            <person name="Brescovit A.D."/>
            <person name="Santos A.J."/>
        </authorList>
    </citation>
    <scope>NUCLEOTIDE SEQUENCE</scope>
    <source>
        <tissue evidence="1">Shoot tissue taken approximately 20 cm above the soil surface</tissue>
    </source>
</reference>
<reference evidence="1" key="2">
    <citation type="journal article" date="2015" name="Data Brief">
        <title>Shoot transcriptome of the giant reed, Arundo donax.</title>
        <authorList>
            <person name="Barrero R.A."/>
            <person name="Guerrero F.D."/>
            <person name="Moolhuijzen P."/>
            <person name="Goolsby J.A."/>
            <person name="Tidwell J."/>
            <person name="Bellgard S.E."/>
            <person name="Bellgard M.I."/>
        </authorList>
    </citation>
    <scope>NUCLEOTIDE SEQUENCE</scope>
    <source>
        <tissue evidence="1">Shoot tissue taken approximately 20 cm above the soil surface</tissue>
    </source>
</reference>
<evidence type="ECO:0000313" key="1">
    <source>
        <dbReference type="EMBL" id="JAD27108.1"/>
    </source>
</evidence>